<dbReference type="OrthoDB" id="423313at2759"/>
<keyword evidence="2" id="KW-1185">Reference proteome</keyword>
<gene>
    <name evidence="1" type="ORF">G2W53_022814</name>
</gene>
<protein>
    <submittedName>
        <fullName evidence="1">Uncharacterized protein</fullName>
    </submittedName>
</protein>
<evidence type="ECO:0000313" key="1">
    <source>
        <dbReference type="EMBL" id="KAF7824670.1"/>
    </source>
</evidence>
<organism evidence="1 2">
    <name type="scientific">Senna tora</name>
    <dbReference type="NCBI Taxonomy" id="362788"/>
    <lineage>
        <taxon>Eukaryota</taxon>
        <taxon>Viridiplantae</taxon>
        <taxon>Streptophyta</taxon>
        <taxon>Embryophyta</taxon>
        <taxon>Tracheophyta</taxon>
        <taxon>Spermatophyta</taxon>
        <taxon>Magnoliopsida</taxon>
        <taxon>eudicotyledons</taxon>
        <taxon>Gunneridae</taxon>
        <taxon>Pentapetalae</taxon>
        <taxon>rosids</taxon>
        <taxon>fabids</taxon>
        <taxon>Fabales</taxon>
        <taxon>Fabaceae</taxon>
        <taxon>Caesalpinioideae</taxon>
        <taxon>Cassia clade</taxon>
        <taxon>Senna</taxon>
    </lineage>
</organism>
<sequence>MRVSHECFIRGKHVGGADVINNLFQVRELAKIFEGIQTENSDN</sequence>
<evidence type="ECO:0000313" key="2">
    <source>
        <dbReference type="Proteomes" id="UP000634136"/>
    </source>
</evidence>
<name>A0A834TMQ0_9FABA</name>
<accession>A0A834TMQ0</accession>
<dbReference type="EMBL" id="JAAIUW010000007">
    <property type="protein sequence ID" value="KAF7824670.1"/>
    <property type="molecule type" value="Genomic_DNA"/>
</dbReference>
<proteinExistence type="predicted"/>
<dbReference type="AlphaFoldDB" id="A0A834TMQ0"/>
<comment type="caution">
    <text evidence="1">The sequence shown here is derived from an EMBL/GenBank/DDBJ whole genome shotgun (WGS) entry which is preliminary data.</text>
</comment>
<dbReference type="Proteomes" id="UP000634136">
    <property type="component" value="Unassembled WGS sequence"/>
</dbReference>
<reference evidence="1" key="1">
    <citation type="submission" date="2020-09" db="EMBL/GenBank/DDBJ databases">
        <title>Genome-Enabled Discovery of Anthraquinone Biosynthesis in Senna tora.</title>
        <authorList>
            <person name="Kang S.-H."/>
            <person name="Pandey R.P."/>
            <person name="Lee C.-M."/>
            <person name="Sim J.-S."/>
            <person name="Jeong J.-T."/>
            <person name="Choi B.-S."/>
            <person name="Jung M."/>
            <person name="Ginzburg D."/>
            <person name="Zhao K."/>
            <person name="Won S.Y."/>
            <person name="Oh T.-J."/>
            <person name="Yu Y."/>
            <person name="Kim N.-H."/>
            <person name="Lee O.R."/>
            <person name="Lee T.-H."/>
            <person name="Bashyal P."/>
            <person name="Kim T.-S."/>
            <person name="Lee W.-H."/>
            <person name="Kawkins C."/>
            <person name="Kim C.-K."/>
            <person name="Kim J.S."/>
            <person name="Ahn B.O."/>
            <person name="Rhee S.Y."/>
            <person name="Sohng J.K."/>
        </authorList>
    </citation>
    <scope>NUCLEOTIDE SEQUENCE</scope>
    <source>
        <tissue evidence="1">Leaf</tissue>
    </source>
</reference>